<keyword evidence="7" id="KW-0131">Cell cycle</keyword>
<dbReference type="GO" id="GO:0005886">
    <property type="term" value="C:plasma membrane"/>
    <property type="evidence" value="ECO:0007669"/>
    <property type="project" value="TreeGrafter"/>
</dbReference>
<dbReference type="PANTHER" id="PTHR37820">
    <property type="entry name" value="CELL DIVISION PROTEIN DIVIB"/>
    <property type="match status" value="1"/>
</dbReference>
<dbReference type="PANTHER" id="PTHR37820:SF1">
    <property type="entry name" value="CELL DIVISION PROTEIN FTSQ"/>
    <property type="match status" value="1"/>
</dbReference>
<accession>A0A420ZCY9</accession>
<evidence type="ECO:0000313" key="10">
    <source>
        <dbReference type="EMBL" id="RLC37395.1"/>
    </source>
</evidence>
<keyword evidence="2" id="KW-1003">Cell membrane</keyword>
<gene>
    <name evidence="10" type="ORF">DRH29_02240</name>
</gene>
<keyword evidence="5 8" id="KW-1133">Transmembrane helix</keyword>
<comment type="subcellular location">
    <subcellularLocation>
        <location evidence="1">Membrane</location>
    </subcellularLocation>
</comment>
<evidence type="ECO:0000313" key="11">
    <source>
        <dbReference type="Proteomes" id="UP000281261"/>
    </source>
</evidence>
<dbReference type="InterPro" id="IPR005548">
    <property type="entry name" value="Cell_div_FtsQ/DivIB_C"/>
</dbReference>
<evidence type="ECO:0000256" key="5">
    <source>
        <dbReference type="ARBA" id="ARBA00022989"/>
    </source>
</evidence>
<comment type="caution">
    <text evidence="10">The sequence shown here is derived from an EMBL/GenBank/DDBJ whole genome shotgun (WGS) entry which is preliminary data.</text>
</comment>
<dbReference type="PROSITE" id="PS51779">
    <property type="entry name" value="POTRA"/>
    <property type="match status" value="1"/>
</dbReference>
<evidence type="ECO:0000256" key="3">
    <source>
        <dbReference type="ARBA" id="ARBA00022618"/>
    </source>
</evidence>
<evidence type="ECO:0000256" key="7">
    <source>
        <dbReference type="ARBA" id="ARBA00023306"/>
    </source>
</evidence>
<keyword evidence="4 8" id="KW-0812">Transmembrane</keyword>
<sequence>MGILIDWLNRSKSKKVVRPPRRAVQPNRQRQRDVIKRAALQLTRVHLRTAKRPYLQTVYKVLVVLGLIFVGYLIFNTNFFVLDNLKIVGAHLSSQEEITNLLFPDGFTKVHALTFSQNWAKKKLTDIPQIKEVKFNKDLISDTLTITVVEYQSSIIWQTSGERFVVNRFGVVYDTAEPGNPLLVVEDLKNLPVSLNQRIVTPEFIEFVTSFAANLPRKTNISIERIMVPETTFEVEMKTSDGWTIILDTTKSYEDQLNNLVRVLREMEDNPPREYVDLRIGKKVFYK</sequence>
<dbReference type="Proteomes" id="UP000281261">
    <property type="component" value="Unassembled WGS sequence"/>
</dbReference>
<protein>
    <recommendedName>
        <fullName evidence="9">POTRA domain-containing protein</fullName>
    </recommendedName>
</protein>
<dbReference type="AlphaFoldDB" id="A0A420ZCY9"/>
<dbReference type="Pfam" id="PF03799">
    <property type="entry name" value="FtsQ_DivIB_C"/>
    <property type="match status" value="1"/>
</dbReference>
<keyword evidence="3" id="KW-0132">Cell division</keyword>
<evidence type="ECO:0000256" key="4">
    <source>
        <dbReference type="ARBA" id="ARBA00022692"/>
    </source>
</evidence>
<feature type="transmembrane region" description="Helical" evidence="8">
    <location>
        <begin position="57"/>
        <end position="75"/>
    </location>
</feature>
<dbReference type="InterPro" id="IPR034746">
    <property type="entry name" value="POTRA"/>
</dbReference>
<evidence type="ECO:0000256" key="6">
    <source>
        <dbReference type="ARBA" id="ARBA00023136"/>
    </source>
</evidence>
<evidence type="ECO:0000259" key="9">
    <source>
        <dbReference type="PROSITE" id="PS51779"/>
    </source>
</evidence>
<name>A0A420ZCY9_UNCK3</name>
<organism evidence="10 11">
    <name type="scientific">candidate division Kazan bacterium</name>
    <dbReference type="NCBI Taxonomy" id="2202143"/>
    <lineage>
        <taxon>Bacteria</taxon>
        <taxon>Bacteria division Kazan-3B-28</taxon>
    </lineage>
</organism>
<dbReference type="GO" id="GO:0051301">
    <property type="term" value="P:cell division"/>
    <property type="evidence" value="ECO:0007669"/>
    <property type="project" value="UniProtKB-KW"/>
</dbReference>
<dbReference type="InterPro" id="IPR050487">
    <property type="entry name" value="FtsQ_DivIB"/>
</dbReference>
<keyword evidence="6 8" id="KW-0472">Membrane</keyword>
<reference evidence="10 11" key="1">
    <citation type="submission" date="2018-06" db="EMBL/GenBank/DDBJ databases">
        <title>Extensive metabolic versatility and redundancy in microbially diverse, dynamic hydrothermal sediments.</title>
        <authorList>
            <person name="Dombrowski N."/>
            <person name="Teske A."/>
            <person name="Baker B.J."/>
        </authorList>
    </citation>
    <scope>NUCLEOTIDE SEQUENCE [LARGE SCALE GENOMIC DNA]</scope>
    <source>
        <strain evidence="10">B79_G16</strain>
    </source>
</reference>
<evidence type="ECO:0000256" key="8">
    <source>
        <dbReference type="SAM" id="Phobius"/>
    </source>
</evidence>
<evidence type="ECO:0000256" key="2">
    <source>
        <dbReference type="ARBA" id="ARBA00022475"/>
    </source>
</evidence>
<proteinExistence type="predicted"/>
<feature type="domain" description="POTRA" evidence="9">
    <location>
        <begin position="80"/>
        <end position="151"/>
    </location>
</feature>
<evidence type="ECO:0000256" key="1">
    <source>
        <dbReference type="ARBA" id="ARBA00004370"/>
    </source>
</evidence>
<dbReference type="EMBL" id="QMNG01000005">
    <property type="protein sequence ID" value="RLC37395.1"/>
    <property type="molecule type" value="Genomic_DNA"/>
</dbReference>